<reference evidence="3" key="1">
    <citation type="journal article" date="2021" name="PeerJ">
        <title>Extensive microbial diversity within the chicken gut microbiome revealed by metagenomics and culture.</title>
        <authorList>
            <person name="Gilroy R."/>
            <person name="Ravi A."/>
            <person name="Getino M."/>
            <person name="Pursley I."/>
            <person name="Horton D.L."/>
            <person name="Alikhan N.F."/>
            <person name="Baker D."/>
            <person name="Gharbi K."/>
            <person name="Hall N."/>
            <person name="Watson M."/>
            <person name="Adriaenssens E.M."/>
            <person name="Foster-Nyarko E."/>
            <person name="Jarju S."/>
            <person name="Secka A."/>
            <person name="Antonio M."/>
            <person name="Oren A."/>
            <person name="Chaudhuri R.R."/>
            <person name="La Ragione R."/>
            <person name="Hildebrand F."/>
            <person name="Pallen M.J."/>
        </authorList>
    </citation>
    <scope>NUCLEOTIDE SEQUENCE</scope>
    <source>
        <strain evidence="3">USASDec5-558</strain>
    </source>
</reference>
<feature type="chain" id="PRO_5038482542" evidence="1">
    <location>
        <begin position="24"/>
        <end position="368"/>
    </location>
</feature>
<dbReference type="Pfam" id="PF12697">
    <property type="entry name" value="Abhydrolase_6"/>
    <property type="match status" value="1"/>
</dbReference>
<comment type="caution">
    <text evidence="3">The sequence shown here is derived from an EMBL/GenBank/DDBJ whole genome shotgun (WGS) entry which is preliminary data.</text>
</comment>
<dbReference type="AlphaFoldDB" id="A0A9D1WGX5"/>
<evidence type="ECO:0000256" key="1">
    <source>
        <dbReference type="SAM" id="SignalP"/>
    </source>
</evidence>
<dbReference type="SUPFAM" id="SSF53474">
    <property type="entry name" value="alpha/beta-Hydrolases"/>
    <property type="match status" value="1"/>
</dbReference>
<proteinExistence type="predicted"/>
<organism evidence="3 4">
    <name type="scientific">Candidatus Anaerobiospirillum pullistercoris</name>
    <dbReference type="NCBI Taxonomy" id="2838452"/>
    <lineage>
        <taxon>Bacteria</taxon>
        <taxon>Pseudomonadati</taxon>
        <taxon>Pseudomonadota</taxon>
        <taxon>Gammaproteobacteria</taxon>
        <taxon>Aeromonadales</taxon>
        <taxon>Succinivibrionaceae</taxon>
        <taxon>Anaerobiospirillum</taxon>
    </lineage>
</organism>
<sequence>MGKLKLSLLATALVLCTACSQTAPVTQNAGAENLLVLSDQGSFFVGGSVKQAKGTYDHQQPLKSQGQTLHGDHAYVTYQIPAQHRELPLVFLHGAGQSAKTWESTPDGRDGFATLGLRHGYSTYLVDQPRRGRAGRSTVDETIKATPDDQFWFDNFRMGVWPEYYAHSQFPQSERALEQFLRQITPNTGAYDEQVIAHSMAALMDQIGGGILITHSQGGGPGWHTAMQSSNVKAVVSYEPGSGFVFPEGEVPEPLDTISPFGALSATAVPLEDFKKLTQIPIVIYYGDYIATEPSDNWAMDSWRVRLEMARLFADCINRHGGDATVVHLPELGINGNSHFLFAEENNVQLADMLWQWLKDKGLDHMAQ</sequence>
<gene>
    <name evidence="3" type="ORF">H9850_10910</name>
</gene>
<dbReference type="EMBL" id="DXEV01000217">
    <property type="protein sequence ID" value="HIX57962.1"/>
    <property type="molecule type" value="Genomic_DNA"/>
</dbReference>
<name>A0A9D1WGX5_9GAMM</name>
<dbReference type="InterPro" id="IPR029058">
    <property type="entry name" value="AB_hydrolase_fold"/>
</dbReference>
<feature type="domain" description="AB hydrolase-1" evidence="2">
    <location>
        <begin position="89"/>
        <end position="272"/>
    </location>
</feature>
<keyword evidence="1" id="KW-0732">Signal</keyword>
<evidence type="ECO:0000313" key="4">
    <source>
        <dbReference type="Proteomes" id="UP000886829"/>
    </source>
</evidence>
<dbReference type="PANTHER" id="PTHR43194">
    <property type="entry name" value="HYDROLASE ALPHA/BETA FOLD FAMILY"/>
    <property type="match status" value="1"/>
</dbReference>
<dbReference type="Proteomes" id="UP000886829">
    <property type="component" value="Unassembled WGS sequence"/>
</dbReference>
<accession>A0A9D1WGX5</accession>
<reference evidence="3" key="2">
    <citation type="submission" date="2021-04" db="EMBL/GenBank/DDBJ databases">
        <authorList>
            <person name="Gilroy R."/>
        </authorList>
    </citation>
    <scope>NUCLEOTIDE SEQUENCE</scope>
    <source>
        <strain evidence="3">USASDec5-558</strain>
    </source>
</reference>
<dbReference type="Gene3D" id="3.40.50.1820">
    <property type="entry name" value="alpha/beta hydrolase"/>
    <property type="match status" value="1"/>
</dbReference>
<protein>
    <submittedName>
        <fullName evidence="3">Alpha/beta fold hydrolase</fullName>
    </submittedName>
</protein>
<dbReference type="PANTHER" id="PTHR43194:SF4">
    <property type="entry name" value="AB HYDROLASE-1 DOMAIN-CONTAINING PROTEIN"/>
    <property type="match status" value="1"/>
</dbReference>
<dbReference type="GO" id="GO:0016787">
    <property type="term" value="F:hydrolase activity"/>
    <property type="evidence" value="ECO:0007669"/>
    <property type="project" value="UniProtKB-KW"/>
</dbReference>
<dbReference type="InterPro" id="IPR050228">
    <property type="entry name" value="Carboxylesterase_BioH"/>
</dbReference>
<feature type="signal peptide" evidence="1">
    <location>
        <begin position="1"/>
        <end position="23"/>
    </location>
</feature>
<dbReference type="CDD" id="cd12810">
    <property type="entry name" value="Esterase_713_like-3"/>
    <property type="match status" value="1"/>
</dbReference>
<dbReference type="InterPro" id="IPR000073">
    <property type="entry name" value="AB_hydrolase_1"/>
</dbReference>
<evidence type="ECO:0000259" key="2">
    <source>
        <dbReference type="Pfam" id="PF12697"/>
    </source>
</evidence>
<keyword evidence="3" id="KW-0378">Hydrolase</keyword>
<evidence type="ECO:0000313" key="3">
    <source>
        <dbReference type="EMBL" id="HIX57962.1"/>
    </source>
</evidence>